<keyword evidence="2" id="KW-1185">Reference proteome</keyword>
<reference evidence="2" key="1">
    <citation type="journal article" date="2019" name="Int. J. Syst. Evol. Microbiol.">
        <title>The Global Catalogue of Microorganisms (GCM) 10K type strain sequencing project: providing services to taxonomists for standard genome sequencing and annotation.</title>
        <authorList>
            <consortium name="The Broad Institute Genomics Platform"/>
            <consortium name="The Broad Institute Genome Sequencing Center for Infectious Disease"/>
            <person name="Wu L."/>
            <person name="Ma J."/>
        </authorList>
    </citation>
    <scope>NUCLEOTIDE SEQUENCE [LARGE SCALE GENOMIC DNA]</scope>
    <source>
        <strain evidence="2">CGMCC 1.6964</strain>
    </source>
</reference>
<gene>
    <name evidence="1" type="ORF">GCM10010969_39940</name>
</gene>
<accession>A0ABQ2LBK3</accession>
<proteinExistence type="predicted"/>
<sequence>MSNVRNVYDLYEQQLQEQRNIRRNVYHYTGKQAYAQHGSVGLSQVIYALAKPRVTQRTEA</sequence>
<dbReference type="EMBL" id="BMLN01000019">
    <property type="protein sequence ID" value="GGO09477.1"/>
    <property type="molecule type" value="Genomic_DNA"/>
</dbReference>
<comment type="caution">
    <text evidence="1">The sequence shown here is derived from an EMBL/GenBank/DDBJ whole genome shotgun (WGS) entry which is preliminary data.</text>
</comment>
<organism evidence="1 2">
    <name type="scientific">Saccharibacillus kuerlensis</name>
    <dbReference type="NCBI Taxonomy" id="459527"/>
    <lineage>
        <taxon>Bacteria</taxon>
        <taxon>Bacillati</taxon>
        <taxon>Bacillota</taxon>
        <taxon>Bacilli</taxon>
        <taxon>Bacillales</taxon>
        <taxon>Paenibacillaceae</taxon>
        <taxon>Saccharibacillus</taxon>
    </lineage>
</organism>
<dbReference type="Proteomes" id="UP000606653">
    <property type="component" value="Unassembled WGS sequence"/>
</dbReference>
<evidence type="ECO:0000313" key="2">
    <source>
        <dbReference type="Proteomes" id="UP000606653"/>
    </source>
</evidence>
<evidence type="ECO:0000313" key="1">
    <source>
        <dbReference type="EMBL" id="GGO09477.1"/>
    </source>
</evidence>
<protein>
    <submittedName>
        <fullName evidence="1">Uncharacterized protein</fullName>
    </submittedName>
</protein>
<name>A0ABQ2LBK3_9BACL</name>